<dbReference type="KEGG" id="hnv:DDQ68_07535"/>
<dbReference type="AlphaFoldDB" id="A0A2Z3GFX1"/>
<evidence type="ECO:0000313" key="3">
    <source>
        <dbReference type="Proteomes" id="UP000245999"/>
    </source>
</evidence>
<evidence type="ECO:0000313" key="2">
    <source>
        <dbReference type="EMBL" id="AWM32649.1"/>
    </source>
</evidence>
<proteinExistence type="predicted"/>
<dbReference type="Proteomes" id="UP000245999">
    <property type="component" value="Chromosome"/>
</dbReference>
<gene>
    <name evidence="2" type="ORF">DDQ68_07535</name>
</gene>
<dbReference type="EMBL" id="CP029145">
    <property type="protein sequence ID" value="AWM32649.1"/>
    <property type="molecule type" value="Genomic_DNA"/>
</dbReference>
<evidence type="ECO:0000256" key="1">
    <source>
        <dbReference type="SAM" id="SignalP"/>
    </source>
</evidence>
<name>A0A2Z3GFX1_9BACT</name>
<dbReference type="RefSeq" id="WP_109655749.1">
    <property type="nucleotide sequence ID" value="NZ_CP029145.1"/>
</dbReference>
<keyword evidence="1" id="KW-0732">Signal</keyword>
<feature type="signal peptide" evidence="1">
    <location>
        <begin position="1"/>
        <end position="19"/>
    </location>
</feature>
<reference evidence="3" key="1">
    <citation type="submission" date="2018-04" db="EMBL/GenBank/DDBJ databases">
        <title>Complete genome of Antarctic heterotrophic bacterium Hymenobacter nivis.</title>
        <authorList>
            <person name="Terashima M."/>
        </authorList>
    </citation>
    <scope>NUCLEOTIDE SEQUENCE [LARGE SCALE GENOMIC DNA]</scope>
    <source>
        <strain evidence="3">NBRC 111535</strain>
    </source>
</reference>
<accession>A0A2Z3GFX1</accession>
<dbReference type="OrthoDB" id="1121502at2"/>
<dbReference type="SUPFAM" id="SSF160574">
    <property type="entry name" value="BT0923-like"/>
    <property type="match status" value="1"/>
</dbReference>
<feature type="chain" id="PRO_5016380319" evidence="1">
    <location>
        <begin position="20"/>
        <end position="143"/>
    </location>
</feature>
<protein>
    <submittedName>
        <fullName evidence="2">Uncharacterized protein</fullName>
    </submittedName>
</protein>
<sequence length="143" mass="15120">MKSLLISATALLLAGTAQAQTMPAAQVPAAARATFKAKFPTVQRNTWEKEGNAFEAAFKMNGKTMSAVITPAGALQETETDMSASELPATVRATLARDYKAYKINEAATIVRADGTTVYEAEVAKGGKKHDVLFTADGRVAPK</sequence>
<dbReference type="Gene3D" id="3.10.450.360">
    <property type="match status" value="1"/>
</dbReference>
<keyword evidence="3" id="KW-1185">Reference proteome</keyword>
<organism evidence="2 3">
    <name type="scientific">Hymenobacter nivis</name>
    <dbReference type="NCBI Taxonomy" id="1850093"/>
    <lineage>
        <taxon>Bacteria</taxon>
        <taxon>Pseudomonadati</taxon>
        <taxon>Bacteroidota</taxon>
        <taxon>Cytophagia</taxon>
        <taxon>Cytophagales</taxon>
        <taxon>Hymenobacteraceae</taxon>
        <taxon>Hymenobacter</taxon>
    </lineage>
</organism>